<dbReference type="EMBL" id="KK101639">
    <property type="protein sequence ID" value="KIZ00147.1"/>
    <property type="molecule type" value="Genomic_DNA"/>
</dbReference>
<accession>A0A0D2MHM4</accession>
<dbReference type="InterPro" id="IPR014710">
    <property type="entry name" value="RmlC-like_jellyroll"/>
</dbReference>
<name>A0A0D2MHM4_9CHLO</name>
<feature type="region of interest" description="Disordered" evidence="1">
    <location>
        <begin position="87"/>
        <end position="110"/>
    </location>
</feature>
<organism evidence="2 3">
    <name type="scientific">Monoraphidium neglectum</name>
    <dbReference type="NCBI Taxonomy" id="145388"/>
    <lineage>
        <taxon>Eukaryota</taxon>
        <taxon>Viridiplantae</taxon>
        <taxon>Chlorophyta</taxon>
        <taxon>core chlorophytes</taxon>
        <taxon>Chlorophyceae</taxon>
        <taxon>CS clade</taxon>
        <taxon>Sphaeropleales</taxon>
        <taxon>Selenastraceae</taxon>
        <taxon>Monoraphidium</taxon>
    </lineage>
</organism>
<evidence type="ECO:0008006" key="4">
    <source>
        <dbReference type="Google" id="ProtNLM"/>
    </source>
</evidence>
<keyword evidence="3" id="KW-1185">Reference proteome</keyword>
<evidence type="ECO:0000256" key="1">
    <source>
        <dbReference type="SAM" id="MobiDB-lite"/>
    </source>
</evidence>
<dbReference type="RefSeq" id="XP_013899166.1">
    <property type="nucleotide sequence ID" value="XM_014043712.1"/>
</dbReference>
<dbReference type="InterPro" id="IPR018490">
    <property type="entry name" value="cNMP-bd_dom_sf"/>
</dbReference>
<dbReference type="GeneID" id="25740687"/>
<dbReference type="AlphaFoldDB" id="A0A0D2MHM4"/>
<dbReference type="KEGG" id="mng:MNEG_7811"/>
<dbReference type="SUPFAM" id="SSF51206">
    <property type="entry name" value="cAMP-binding domain-like"/>
    <property type="match status" value="1"/>
</dbReference>
<proteinExistence type="predicted"/>
<dbReference type="Gene3D" id="2.60.120.10">
    <property type="entry name" value="Jelly Rolls"/>
    <property type="match status" value="1"/>
</dbReference>
<reference evidence="2 3" key="1">
    <citation type="journal article" date="2013" name="BMC Genomics">
        <title>Reconstruction of the lipid metabolism for the microalga Monoraphidium neglectum from its genome sequence reveals characteristics suitable for biofuel production.</title>
        <authorList>
            <person name="Bogen C."/>
            <person name="Al-Dilaimi A."/>
            <person name="Albersmeier A."/>
            <person name="Wichmann J."/>
            <person name="Grundmann M."/>
            <person name="Rupp O."/>
            <person name="Lauersen K.J."/>
            <person name="Blifernez-Klassen O."/>
            <person name="Kalinowski J."/>
            <person name="Goesmann A."/>
            <person name="Mussgnug J.H."/>
            <person name="Kruse O."/>
        </authorList>
    </citation>
    <scope>NUCLEOTIDE SEQUENCE [LARGE SCALE GENOMIC DNA]</scope>
    <source>
        <strain evidence="2 3">SAG 48.87</strain>
    </source>
</reference>
<dbReference type="OrthoDB" id="10510979at2759"/>
<dbReference type="Proteomes" id="UP000054498">
    <property type="component" value="Unassembled WGS sequence"/>
</dbReference>
<gene>
    <name evidence="2" type="ORF">MNEG_7811</name>
</gene>
<protein>
    <recommendedName>
        <fullName evidence="4">Cyclic nucleotide-binding domain-containing protein</fullName>
    </recommendedName>
</protein>
<evidence type="ECO:0000313" key="2">
    <source>
        <dbReference type="EMBL" id="KIZ00147.1"/>
    </source>
</evidence>
<evidence type="ECO:0000313" key="3">
    <source>
        <dbReference type="Proteomes" id="UP000054498"/>
    </source>
</evidence>
<sequence length="122" mass="12985">MLAVKGPGDSLGLPSLMEGRGQDHRWRVFCRARGEVTTITARIRDLQQLVQQHPDVAPAVQQIATQQETDMAVAEAMRRLKIFNSSSSSLRRSGGCGPGPACGAPAHGACERPLAPLAAGRE</sequence>